<accession>G8JRX8</accession>
<gene>
    <name evidence="1" type="ordered locus">Ecym_3411</name>
</gene>
<dbReference type="RefSeq" id="XP_003645714.1">
    <property type="nucleotide sequence ID" value="XM_003645666.1"/>
</dbReference>
<dbReference type="OrthoDB" id="185373at2759"/>
<dbReference type="FunCoup" id="G8JRX8">
    <property type="interactions" value="261"/>
</dbReference>
<dbReference type="Proteomes" id="UP000006790">
    <property type="component" value="Chromosome 3"/>
</dbReference>
<keyword evidence="2" id="KW-1185">Reference proteome</keyword>
<sequence length="870" mass="102101">MLRYGVKPANRFCLIQIRCIRSKPQLSKVAPTTEQIAGFIQEQHKGFPSNESHKRMEIKENQFLDMRNVTDKRFEDSDDFIHLLELKNPGFKKSVLNLRRLKIKLKSLPPGSNDKFKEVFDYLLRECEGEITRMQTMSPEKFKETVDNNKLRELEMKKIKAKSETELSDVMFHELLMKNRDDSIFQNTEELFRLMLDLVTTGDKIISVEQMVQAFELSKLIPSTIHRLRGIFLSGRLLYSLGTVRMDPVNESFYIEALLYHGHFRQAIHLFETYKDKVDQRWWYEIGMMTLLRANKIHKFDQLFKRSLEKFGSDYFRSTVIKTAIQKKLYMRDFAAADRLTDFFLDIADRYGCARDERIESHMKTFENEEQANLYLNAIQKPTDKDFNSIIQAHVFRKNQKTALKTFAKYIQRPEFGDADWSYCITKMQLPLLKDYEFLKEAIEPFLEPGLEAERLKKLERIFNVSLEKLGVPEIKRALDVILYQNINRFTLDSKTTDLIHKYIVRNWISPTETINDDDLSKKFYGILKILLANGKIESSKKLVKKLEESDGSNYYPKVNGHHYAAIIDYYLRKVLLTKSRAKRASYSKEVTTIFDGMKKMQLDFNSRVISSLLAFYRNMPDFNNCFALINRLFDYKLAQSDATDQKINLSPFYGRRIINVDLYGEVWRCYLSYYTKKSDWTLLHHTSNSVGWKNHVMQTMKETKIHPTHSMLLLFKTMVEDDNILISSNLYGTIIRSFIKGRNWTSLPAVIEYMRSSHGVELEKRLKAYVEESLKREYVAFERQKLGIINSTLSSPSKLAVAKKRVDDMINNNVILKSHTDNDVDDTIIKLLEYLSKVNKEDISTVMDVYKILKLDVALINKLMSKDYL</sequence>
<proteinExistence type="predicted"/>
<dbReference type="InterPro" id="IPR011990">
    <property type="entry name" value="TPR-like_helical_dom_sf"/>
</dbReference>
<dbReference type="OMA" id="VRMDPIN"/>
<dbReference type="InParanoid" id="G8JRX8"/>
<dbReference type="AlphaFoldDB" id="G8JRX8"/>
<organism evidence="1 2">
    <name type="scientific">Eremothecium cymbalariae (strain CBS 270.75 / DBVPG 7215 / KCTC 17166 / NRRL Y-17582)</name>
    <name type="common">Yeast</name>
    <dbReference type="NCBI Taxonomy" id="931890"/>
    <lineage>
        <taxon>Eukaryota</taxon>
        <taxon>Fungi</taxon>
        <taxon>Dikarya</taxon>
        <taxon>Ascomycota</taxon>
        <taxon>Saccharomycotina</taxon>
        <taxon>Saccharomycetes</taxon>
        <taxon>Saccharomycetales</taxon>
        <taxon>Saccharomycetaceae</taxon>
        <taxon>Eremothecium</taxon>
    </lineage>
</organism>
<dbReference type="KEGG" id="erc:Ecym_3411"/>
<dbReference type="HOGENOM" id="CLU_327620_0_0_1"/>
<dbReference type="GeneID" id="11468996"/>
<dbReference type="Gene3D" id="1.25.40.10">
    <property type="entry name" value="Tetratricopeptide repeat domain"/>
    <property type="match status" value="1"/>
</dbReference>
<protein>
    <submittedName>
        <fullName evidence="1">Uncharacterized protein</fullName>
    </submittedName>
</protein>
<dbReference type="eggNOG" id="ENOG502QQPQ">
    <property type="taxonomic scope" value="Eukaryota"/>
</dbReference>
<evidence type="ECO:0000313" key="1">
    <source>
        <dbReference type="EMBL" id="AET38897.1"/>
    </source>
</evidence>
<name>G8JRX8_ERECY</name>
<evidence type="ECO:0000313" key="2">
    <source>
        <dbReference type="Proteomes" id="UP000006790"/>
    </source>
</evidence>
<dbReference type="EMBL" id="CP002499">
    <property type="protein sequence ID" value="AET38897.1"/>
    <property type="molecule type" value="Genomic_DNA"/>
</dbReference>
<reference evidence="2" key="1">
    <citation type="journal article" date="2012" name="G3 (Bethesda)">
        <title>Pichia sorbitophila, an interspecies yeast hybrid reveals early steps of genome resolution following polyploidization.</title>
        <authorList>
            <person name="Leh Louis V."/>
            <person name="Despons L."/>
            <person name="Friedrich A."/>
            <person name="Martin T."/>
            <person name="Durrens P."/>
            <person name="Casaregola S."/>
            <person name="Neuveglise C."/>
            <person name="Fairhead C."/>
            <person name="Marck C."/>
            <person name="Cruz J.A."/>
            <person name="Straub M.L."/>
            <person name="Kugler V."/>
            <person name="Sacerdot C."/>
            <person name="Uzunov Z."/>
            <person name="Thierry A."/>
            <person name="Weiss S."/>
            <person name="Bleykasten C."/>
            <person name="De Montigny J."/>
            <person name="Jacques N."/>
            <person name="Jung P."/>
            <person name="Lemaire M."/>
            <person name="Mallet S."/>
            <person name="Morel G."/>
            <person name="Richard G.F."/>
            <person name="Sarkar A."/>
            <person name="Savel G."/>
            <person name="Schacherer J."/>
            <person name="Seret M.L."/>
            <person name="Talla E."/>
            <person name="Samson G."/>
            <person name="Jubin C."/>
            <person name="Poulain J."/>
            <person name="Vacherie B."/>
            <person name="Barbe V."/>
            <person name="Pelletier E."/>
            <person name="Sherman D.J."/>
            <person name="Westhof E."/>
            <person name="Weissenbach J."/>
            <person name="Baret P.V."/>
            <person name="Wincker P."/>
            <person name="Gaillardin C."/>
            <person name="Dujon B."/>
            <person name="Souciet J.L."/>
        </authorList>
    </citation>
    <scope>NUCLEOTIDE SEQUENCE [LARGE SCALE GENOMIC DNA]</scope>
    <source>
        <strain evidence="2">CBS 270.75 / DBVPG 7215 / KCTC 17166 / NRRL Y-17582</strain>
    </source>
</reference>